<evidence type="ECO:0000313" key="2">
    <source>
        <dbReference type="Proteomes" id="UP000494115"/>
    </source>
</evidence>
<dbReference type="AlphaFoldDB" id="A0A6S7D5H7"/>
<gene>
    <name evidence="1" type="ORF">LMG28138_05906</name>
</gene>
<organism evidence="1 2">
    <name type="scientific">Pararobbsia alpina</name>
    <dbReference type="NCBI Taxonomy" id="621374"/>
    <lineage>
        <taxon>Bacteria</taxon>
        <taxon>Pseudomonadati</taxon>
        <taxon>Pseudomonadota</taxon>
        <taxon>Betaproteobacteria</taxon>
        <taxon>Burkholderiales</taxon>
        <taxon>Burkholderiaceae</taxon>
        <taxon>Pararobbsia</taxon>
    </lineage>
</organism>
<keyword evidence="2" id="KW-1185">Reference proteome</keyword>
<reference evidence="1 2" key="1">
    <citation type="submission" date="2020-04" db="EMBL/GenBank/DDBJ databases">
        <authorList>
            <person name="De Canck E."/>
        </authorList>
    </citation>
    <scope>NUCLEOTIDE SEQUENCE [LARGE SCALE GENOMIC DNA]</scope>
    <source>
        <strain evidence="1 2">LMG 28138</strain>
    </source>
</reference>
<name>A0A6S7D5H7_9BURK</name>
<dbReference type="EMBL" id="CADIKM010000097">
    <property type="protein sequence ID" value="CAB3807283.1"/>
    <property type="molecule type" value="Genomic_DNA"/>
</dbReference>
<proteinExistence type="predicted"/>
<accession>A0A6S7D5H7</accession>
<evidence type="ECO:0000313" key="1">
    <source>
        <dbReference type="EMBL" id="CAB3807283.1"/>
    </source>
</evidence>
<protein>
    <submittedName>
        <fullName evidence="1">Uncharacterized protein</fullName>
    </submittedName>
</protein>
<sequence length="207" mass="23589">MFGSKKREHPERAGLRQDFEYVTSTARRAPEAVQMVLGHSINLASTDFVARFRSIEVFRVTPGAEKLEYLQQLTAAEMELQKKDPQAAIGFALFKMWVGALAAKDNELMRQFSKELSMLSKKVRDNRHCIELGRHGWDVRNRDHVPLTKPFRIRAQAEQFADLIGDFSMVQVPALRTGELPQIRCTAWAKAKIGPREGDPGSPRWRV</sequence>
<dbReference type="Proteomes" id="UP000494115">
    <property type="component" value="Unassembled WGS sequence"/>
</dbReference>